<evidence type="ECO:0000256" key="4">
    <source>
        <dbReference type="ARBA" id="ARBA00022989"/>
    </source>
</evidence>
<reference evidence="9 10" key="1">
    <citation type="submission" date="2020-07" db="EMBL/GenBank/DDBJ databases">
        <title>Characterization and genome sequencing of isolate MD1, a novel member within the family Lachnospiraceae.</title>
        <authorList>
            <person name="Rettenmaier R."/>
            <person name="Di Bello L."/>
            <person name="Zinser C."/>
            <person name="Scheitz K."/>
            <person name="Liebl W."/>
            <person name="Zverlov V."/>
        </authorList>
    </citation>
    <scope>NUCLEOTIDE SEQUENCE [LARGE SCALE GENOMIC DNA]</scope>
    <source>
        <strain evidence="9 10">MD1</strain>
    </source>
</reference>
<dbReference type="EMBL" id="JACEGA010000001">
    <property type="protein sequence ID" value="MBB2183455.1"/>
    <property type="molecule type" value="Genomic_DNA"/>
</dbReference>
<keyword evidence="4 7" id="KW-1133">Transmembrane helix</keyword>
<feature type="domain" description="ABC3 transporter permease C-terminal" evidence="8">
    <location>
        <begin position="266"/>
        <end position="384"/>
    </location>
</feature>
<evidence type="ECO:0000256" key="6">
    <source>
        <dbReference type="ARBA" id="ARBA00038076"/>
    </source>
</evidence>
<keyword evidence="5 7" id="KW-0472">Membrane</keyword>
<name>A0A839K0L2_9FIRM</name>
<keyword evidence="2" id="KW-1003">Cell membrane</keyword>
<comment type="caution">
    <text evidence="9">The sequence shown here is derived from an EMBL/GenBank/DDBJ whole genome shotgun (WGS) entry which is preliminary data.</text>
</comment>
<feature type="domain" description="ABC3 transporter permease C-terminal" evidence="8">
    <location>
        <begin position="666"/>
        <end position="785"/>
    </location>
</feature>
<protein>
    <submittedName>
        <fullName evidence="9">FtsX-like permease family protein</fullName>
    </submittedName>
</protein>
<gene>
    <name evidence="9" type="ORF">H0486_11250</name>
</gene>
<dbReference type="Pfam" id="PF02687">
    <property type="entry name" value="FtsX"/>
    <property type="match status" value="2"/>
</dbReference>
<feature type="transmembrane region" description="Helical" evidence="7">
    <location>
        <begin position="259"/>
        <end position="286"/>
    </location>
</feature>
<dbReference type="InterPro" id="IPR050250">
    <property type="entry name" value="Macrolide_Exporter_MacB"/>
</dbReference>
<feature type="transmembrane region" description="Helical" evidence="7">
    <location>
        <begin position="20"/>
        <end position="43"/>
    </location>
</feature>
<feature type="transmembrane region" description="Helical" evidence="7">
    <location>
        <begin position="707"/>
        <end position="733"/>
    </location>
</feature>
<dbReference type="GO" id="GO:0005886">
    <property type="term" value="C:plasma membrane"/>
    <property type="evidence" value="ECO:0007669"/>
    <property type="project" value="UniProtKB-SubCell"/>
</dbReference>
<sequence>MKINYIKVLRELKMYKTRTLLALLGILIGIASIGAVLISYSILTREMDVNYMNTNPASIILKVSNLDPKGIDLIKDMKENIDVEARKTLIARIDRENGTYGTLYLYAVEDFRSLRVDTFTLEKGEFPNDSGQMVLERDSLKNLLNLEKDYDENVLIRLPGGKEAKMYISGIVHAPGLSPASMEKYSYAFLTLDGLQSLGYSGWYDEIHLVSYDNRFDREELRIVAAEMKDRLMKNGYHVVRVDVPVPGKHPHGDQLKSLLFLLQAFTVISLFVACIIIINLLNFIMSTQTKQIAIMKSTGANTWDIALPYYLYVLVISIGAIILSMPIAISGGAGYSDIAAGILNFKITSYRIPIWVYIIQICSGILIPLIASFYPIYRSCKITVKEGLAEHIDDSKKSKGRKSFIQRRINITDTKLSIPLNNVFRKKGRTLLAILALSSGGVLFMTAQNIVASIDRTVDKSENTFNYDLDVRLYGKYQDDIIMKTLGNIKGIDEAEICRANTAVFEKNDETDSAFYTIKALPRDSTMVDFQIIDGGNINTLENAIIINKALWEEEKWLQPGMTVTMRIGKEHTQVTVAGIVNEIPPLPSIYMNLDIYERYFGDNSTQNILISANGINAEEQLQISKEIEKRFQADGIEISENWNIDLLRKAFVEHLKVIVDFLSIIALLAVVVGGLSIASTIGINISERRRELGVFRAIGVSSHQLVSMISLEVILMGIAGWLSGFLLALPVSAWAGNYFGNIFLHTNLNNAISLSGAFLWLAISIIVSYVSGIIPASKAANSSLREMLAYE</sequence>
<comment type="subcellular location">
    <subcellularLocation>
        <location evidence="1">Cell membrane</location>
        <topology evidence="1">Multi-pass membrane protein</topology>
    </subcellularLocation>
</comment>
<evidence type="ECO:0000256" key="7">
    <source>
        <dbReference type="SAM" id="Phobius"/>
    </source>
</evidence>
<evidence type="ECO:0000313" key="9">
    <source>
        <dbReference type="EMBL" id="MBB2183455.1"/>
    </source>
</evidence>
<feature type="transmembrane region" description="Helical" evidence="7">
    <location>
        <begin position="355"/>
        <end position="378"/>
    </location>
</feature>
<keyword evidence="3 7" id="KW-0812">Transmembrane</keyword>
<dbReference type="InterPro" id="IPR003838">
    <property type="entry name" value="ABC3_permease_C"/>
</dbReference>
<accession>A0A839K0L2</accession>
<evidence type="ECO:0000259" key="8">
    <source>
        <dbReference type="Pfam" id="PF02687"/>
    </source>
</evidence>
<dbReference type="PANTHER" id="PTHR30572">
    <property type="entry name" value="MEMBRANE COMPONENT OF TRANSPORTER-RELATED"/>
    <property type="match status" value="1"/>
</dbReference>
<proteinExistence type="inferred from homology"/>
<feature type="transmembrane region" description="Helical" evidence="7">
    <location>
        <begin position="753"/>
        <end position="778"/>
    </location>
</feature>
<dbReference type="AlphaFoldDB" id="A0A839K0L2"/>
<feature type="transmembrane region" description="Helical" evidence="7">
    <location>
        <begin position="432"/>
        <end position="452"/>
    </location>
</feature>
<dbReference type="RefSeq" id="WP_228353110.1">
    <property type="nucleotide sequence ID" value="NZ_JACEGA010000001.1"/>
</dbReference>
<evidence type="ECO:0000256" key="1">
    <source>
        <dbReference type="ARBA" id="ARBA00004651"/>
    </source>
</evidence>
<feature type="transmembrane region" description="Helical" evidence="7">
    <location>
        <begin position="307"/>
        <end position="330"/>
    </location>
</feature>
<feature type="transmembrane region" description="Helical" evidence="7">
    <location>
        <begin position="663"/>
        <end position="687"/>
    </location>
</feature>
<evidence type="ECO:0000256" key="3">
    <source>
        <dbReference type="ARBA" id="ARBA00022692"/>
    </source>
</evidence>
<evidence type="ECO:0000256" key="2">
    <source>
        <dbReference type="ARBA" id="ARBA00022475"/>
    </source>
</evidence>
<evidence type="ECO:0000313" key="10">
    <source>
        <dbReference type="Proteomes" id="UP000574276"/>
    </source>
</evidence>
<evidence type="ECO:0000256" key="5">
    <source>
        <dbReference type="ARBA" id="ARBA00023136"/>
    </source>
</evidence>
<dbReference type="PANTHER" id="PTHR30572:SF4">
    <property type="entry name" value="ABC TRANSPORTER PERMEASE YTRF"/>
    <property type="match status" value="1"/>
</dbReference>
<dbReference type="Proteomes" id="UP000574276">
    <property type="component" value="Unassembled WGS sequence"/>
</dbReference>
<keyword evidence="10" id="KW-1185">Reference proteome</keyword>
<comment type="similarity">
    <text evidence="6">Belongs to the ABC-4 integral membrane protein family.</text>
</comment>
<dbReference type="GO" id="GO:0022857">
    <property type="term" value="F:transmembrane transporter activity"/>
    <property type="evidence" value="ECO:0007669"/>
    <property type="project" value="TreeGrafter"/>
</dbReference>
<organism evidence="9 10">
    <name type="scientific">Variimorphobacter saccharofermentans</name>
    <dbReference type="NCBI Taxonomy" id="2755051"/>
    <lineage>
        <taxon>Bacteria</taxon>
        <taxon>Bacillati</taxon>
        <taxon>Bacillota</taxon>
        <taxon>Clostridia</taxon>
        <taxon>Lachnospirales</taxon>
        <taxon>Lachnospiraceae</taxon>
        <taxon>Variimorphobacter</taxon>
    </lineage>
</organism>